<feature type="transmembrane region" description="Helical" evidence="15">
    <location>
        <begin position="12"/>
        <end position="34"/>
    </location>
</feature>
<dbReference type="RefSeq" id="WP_090160368.1">
    <property type="nucleotide sequence ID" value="NZ_FMWK01000001.1"/>
</dbReference>
<dbReference type="InterPro" id="IPR036565">
    <property type="entry name" value="Mur-like_cat_sf"/>
</dbReference>
<keyword evidence="8 14" id="KW-0067">ATP-binding</keyword>
<dbReference type="HAMAP" id="MF_00046">
    <property type="entry name" value="MurC"/>
    <property type="match status" value="1"/>
</dbReference>
<gene>
    <name evidence="14" type="primary">murC</name>
    <name evidence="19" type="ORF">SAMN02910350_00029</name>
</gene>
<evidence type="ECO:0000313" key="19">
    <source>
        <dbReference type="EMBL" id="SCZ76004.1"/>
    </source>
</evidence>
<evidence type="ECO:0000259" key="16">
    <source>
        <dbReference type="Pfam" id="PF01225"/>
    </source>
</evidence>
<dbReference type="InterPro" id="IPR004101">
    <property type="entry name" value="Mur_ligase_C"/>
</dbReference>
<keyword evidence="7 14" id="KW-0547">Nucleotide-binding</keyword>
<feature type="domain" description="Mur ligase central" evidence="18">
    <location>
        <begin position="116"/>
        <end position="295"/>
    </location>
</feature>
<proteinExistence type="inferred from homology"/>
<evidence type="ECO:0000256" key="3">
    <source>
        <dbReference type="ARBA" id="ARBA00012211"/>
    </source>
</evidence>
<evidence type="ECO:0000256" key="12">
    <source>
        <dbReference type="ARBA" id="ARBA00023316"/>
    </source>
</evidence>
<evidence type="ECO:0000259" key="17">
    <source>
        <dbReference type="Pfam" id="PF02875"/>
    </source>
</evidence>
<dbReference type="Proteomes" id="UP000199428">
    <property type="component" value="Unassembled WGS sequence"/>
</dbReference>
<dbReference type="UniPathway" id="UPA00219"/>
<dbReference type="Gene3D" id="3.40.50.720">
    <property type="entry name" value="NAD(P)-binding Rossmann-like Domain"/>
    <property type="match status" value="1"/>
</dbReference>
<feature type="domain" description="Mur ligase C-terminal" evidence="17">
    <location>
        <begin position="318"/>
        <end position="447"/>
    </location>
</feature>
<keyword evidence="15" id="KW-0472">Membrane</keyword>
<dbReference type="Gene3D" id="3.40.1190.10">
    <property type="entry name" value="Mur-like, catalytic domain"/>
    <property type="match status" value="1"/>
</dbReference>
<evidence type="ECO:0000313" key="20">
    <source>
        <dbReference type="Proteomes" id="UP000199428"/>
    </source>
</evidence>
<dbReference type="InterPro" id="IPR050061">
    <property type="entry name" value="MurCDEF_pg_biosynth"/>
</dbReference>
<dbReference type="GO" id="GO:0009252">
    <property type="term" value="P:peptidoglycan biosynthetic process"/>
    <property type="evidence" value="ECO:0007669"/>
    <property type="project" value="UniProtKB-UniRule"/>
</dbReference>
<reference evidence="19 20" key="1">
    <citation type="submission" date="2016-10" db="EMBL/GenBank/DDBJ databases">
        <authorList>
            <person name="de Groot N.N."/>
        </authorList>
    </citation>
    <scope>NUCLEOTIDE SEQUENCE [LARGE SCALE GENOMIC DNA]</scope>
    <source>
        <strain evidence="19 20">DSM 10317</strain>
    </source>
</reference>
<dbReference type="GO" id="GO:0008763">
    <property type="term" value="F:UDP-N-acetylmuramate-L-alanine ligase activity"/>
    <property type="evidence" value="ECO:0007669"/>
    <property type="project" value="UniProtKB-UniRule"/>
</dbReference>
<keyword evidence="5 14" id="KW-0436">Ligase</keyword>
<dbReference type="PANTHER" id="PTHR43445:SF3">
    <property type="entry name" value="UDP-N-ACETYLMURAMATE--L-ALANINE LIGASE"/>
    <property type="match status" value="1"/>
</dbReference>
<keyword evidence="12 14" id="KW-0961">Cell wall biogenesis/degradation</keyword>
<dbReference type="Pfam" id="PF01225">
    <property type="entry name" value="Mur_ligase"/>
    <property type="match status" value="1"/>
</dbReference>
<dbReference type="EC" id="6.3.2.8" evidence="3 14"/>
<feature type="binding site" evidence="14">
    <location>
        <begin position="118"/>
        <end position="124"/>
    </location>
    <ligand>
        <name>ATP</name>
        <dbReference type="ChEBI" id="CHEBI:30616"/>
    </ligand>
</feature>
<dbReference type="EMBL" id="FMWK01000001">
    <property type="protein sequence ID" value="SCZ76004.1"/>
    <property type="molecule type" value="Genomic_DNA"/>
</dbReference>
<keyword evidence="15" id="KW-1133">Transmembrane helix</keyword>
<protein>
    <recommendedName>
        <fullName evidence="3 14">UDP-N-acetylmuramate--L-alanine ligase</fullName>
        <ecNumber evidence="3 14">6.3.2.8</ecNumber>
    </recommendedName>
    <alternativeName>
        <fullName evidence="14">UDP-N-acetylmuramoyl-L-alanine synthetase</fullName>
    </alternativeName>
</protein>
<dbReference type="GO" id="GO:0005737">
    <property type="term" value="C:cytoplasm"/>
    <property type="evidence" value="ECO:0007669"/>
    <property type="project" value="UniProtKB-SubCell"/>
</dbReference>
<evidence type="ECO:0000256" key="1">
    <source>
        <dbReference type="ARBA" id="ARBA00004496"/>
    </source>
</evidence>
<evidence type="ECO:0000256" key="4">
    <source>
        <dbReference type="ARBA" id="ARBA00022490"/>
    </source>
</evidence>
<comment type="similarity">
    <text evidence="14">Belongs to the MurCDEF family.</text>
</comment>
<evidence type="ECO:0000256" key="10">
    <source>
        <dbReference type="ARBA" id="ARBA00022984"/>
    </source>
</evidence>
<evidence type="ECO:0000259" key="18">
    <source>
        <dbReference type="Pfam" id="PF08245"/>
    </source>
</evidence>
<comment type="pathway">
    <text evidence="2 14">Cell wall biogenesis; peptidoglycan biosynthesis.</text>
</comment>
<comment type="catalytic activity">
    <reaction evidence="13 14">
        <text>UDP-N-acetyl-alpha-D-muramate + L-alanine + ATP = UDP-N-acetyl-alpha-D-muramoyl-L-alanine + ADP + phosphate + H(+)</text>
        <dbReference type="Rhea" id="RHEA:23372"/>
        <dbReference type="ChEBI" id="CHEBI:15378"/>
        <dbReference type="ChEBI" id="CHEBI:30616"/>
        <dbReference type="ChEBI" id="CHEBI:43474"/>
        <dbReference type="ChEBI" id="CHEBI:57972"/>
        <dbReference type="ChEBI" id="CHEBI:70757"/>
        <dbReference type="ChEBI" id="CHEBI:83898"/>
        <dbReference type="ChEBI" id="CHEBI:456216"/>
        <dbReference type="EC" id="6.3.2.8"/>
    </reaction>
</comment>
<name>A0A1G5RPS7_PSEXY</name>
<dbReference type="SUPFAM" id="SSF53623">
    <property type="entry name" value="MurD-like peptide ligases, catalytic domain"/>
    <property type="match status" value="1"/>
</dbReference>
<dbReference type="GO" id="GO:0008360">
    <property type="term" value="P:regulation of cell shape"/>
    <property type="evidence" value="ECO:0007669"/>
    <property type="project" value="UniProtKB-KW"/>
</dbReference>
<dbReference type="Gene3D" id="3.90.190.20">
    <property type="entry name" value="Mur ligase, C-terminal domain"/>
    <property type="match status" value="1"/>
</dbReference>
<evidence type="ECO:0000256" key="8">
    <source>
        <dbReference type="ARBA" id="ARBA00022840"/>
    </source>
</evidence>
<dbReference type="InterPro" id="IPR000713">
    <property type="entry name" value="Mur_ligase_N"/>
</dbReference>
<keyword evidence="4 14" id="KW-0963">Cytoplasm</keyword>
<evidence type="ECO:0000256" key="9">
    <source>
        <dbReference type="ARBA" id="ARBA00022960"/>
    </source>
</evidence>
<dbReference type="Pfam" id="PF02875">
    <property type="entry name" value="Mur_ligase_C"/>
    <property type="match status" value="1"/>
</dbReference>
<dbReference type="SUPFAM" id="SSF53244">
    <property type="entry name" value="MurD-like peptide ligases, peptide-binding domain"/>
    <property type="match status" value="1"/>
</dbReference>
<keyword evidence="11 14" id="KW-0131">Cell cycle</keyword>
<sequence length="459" mass="50065">MYKINFDNKIHVHFIGIGGISMSGLAEILLGAGFTISGSDRDSSDLTKHLEALGAKVNYPQAAANITDDIDLIVYTAAISNDNPELMAAKASGKPMLTRAELLGEIMENYANSITVAGTHGKTTTTSMVSQILLETTTEPTITVGAILDAIHSNVHVGNSDVFVAEACEYTNSFHSFFPKYNIILNVEADHLDFFKNLDNVRASFRQFAENTSDDGALIINNEIENVSYFTDGLKCKVITYALHGEADIVPTDITYDEKGFASFVPVYKGQALERITLHVPGDHNISNALSAIVLCIEMGVDYECIKTGLAKFGGAHRRFELKGTYKGATVIDDYAHHPTEIRASLAAAANYPHNRLIVCFQSHTYTRTLSLLDDFADALSAADIVILPDIYAAREPDIYGVSSKDIADRLEKLGTEAHYLGTFEACEKFLEKNVLNNDLLITMGAGDVYLVGENLLKK</sequence>
<evidence type="ECO:0000256" key="7">
    <source>
        <dbReference type="ARBA" id="ARBA00022741"/>
    </source>
</evidence>
<dbReference type="AlphaFoldDB" id="A0A1G5RPS7"/>
<keyword evidence="6 14" id="KW-0132">Cell division</keyword>
<dbReference type="InterPro" id="IPR013221">
    <property type="entry name" value="Mur_ligase_cen"/>
</dbReference>
<comment type="function">
    <text evidence="14">Cell wall formation.</text>
</comment>
<dbReference type="Pfam" id="PF08245">
    <property type="entry name" value="Mur_ligase_M"/>
    <property type="match status" value="1"/>
</dbReference>
<dbReference type="InterPro" id="IPR036615">
    <property type="entry name" value="Mur_ligase_C_dom_sf"/>
</dbReference>
<keyword evidence="15" id="KW-0812">Transmembrane</keyword>
<dbReference type="InterPro" id="IPR005758">
    <property type="entry name" value="UDP-N-AcMur_Ala_ligase_MurC"/>
</dbReference>
<evidence type="ECO:0000256" key="6">
    <source>
        <dbReference type="ARBA" id="ARBA00022618"/>
    </source>
</evidence>
<dbReference type="SUPFAM" id="SSF51984">
    <property type="entry name" value="MurCD N-terminal domain"/>
    <property type="match status" value="1"/>
</dbReference>
<dbReference type="GO" id="GO:0051301">
    <property type="term" value="P:cell division"/>
    <property type="evidence" value="ECO:0007669"/>
    <property type="project" value="UniProtKB-KW"/>
</dbReference>
<dbReference type="GO" id="GO:0005524">
    <property type="term" value="F:ATP binding"/>
    <property type="evidence" value="ECO:0007669"/>
    <property type="project" value="UniProtKB-UniRule"/>
</dbReference>
<feature type="domain" description="Mur ligase N-terminal catalytic" evidence="16">
    <location>
        <begin position="11"/>
        <end position="110"/>
    </location>
</feature>
<evidence type="ECO:0000256" key="11">
    <source>
        <dbReference type="ARBA" id="ARBA00023306"/>
    </source>
</evidence>
<organism evidence="19 20">
    <name type="scientific">Pseudobutyrivibrio xylanivorans</name>
    <dbReference type="NCBI Taxonomy" id="185007"/>
    <lineage>
        <taxon>Bacteria</taxon>
        <taxon>Bacillati</taxon>
        <taxon>Bacillota</taxon>
        <taxon>Clostridia</taxon>
        <taxon>Lachnospirales</taxon>
        <taxon>Lachnospiraceae</taxon>
        <taxon>Pseudobutyrivibrio</taxon>
    </lineage>
</organism>
<dbReference type="GO" id="GO:0071555">
    <property type="term" value="P:cell wall organization"/>
    <property type="evidence" value="ECO:0007669"/>
    <property type="project" value="UniProtKB-KW"/>
</dbReference>
<keyword evidence="9 14" id="KW-0133">Cell shape</keyword>
<evidence type="ECO:0000256" key="13">
    <source>
        <dbReference type="ARBA" id="ARBA00047833"/>
    </source>
</evidence>
<keyword evidence="10 14" id="KW-0573">Peptidoglycan synthesis</keyword>
<evidence type="ECO:0000256" key="14">
    <source>
        <dbReference type="HAMAP-Rule" id="MF_00046"/>
    </source>
</evidence>
<accession>A0A1G5RPS7</accession>
<comment type="subcellular location">
    <subcellularLocation>
        <location evidence="1 14">Cytoplasm</location>
    </subcellularLocation>
</comment>
<evidence type="ECO:0000256" key="5">
    <source>
        <dbReference type="ARBA" id="ARBA00022598"/>
    </source>
</evidence>
<dbReference type="NCBIfam" id="TIGR01082">
    <property type="entry name" value="murC"/>
    <property type="match status" value="1"/>
</dbReference>
<evidence type="ECO:0000256" key="15">
    <source>
        <dbReference type="SAM" id="Phobius"/>
    </source>
</evidence>
<dbReference type="PANTHER" id="PTHR43445">
    <property type="entry name" value="UDP-N-ACETYLMURAMATE--L-ALANINE LIGASE-RELATED"/>
    <property type="match status" value="1"/>
</dbReference>
<evidence type="ECO:0000256" key="2">
    <source>
        <dbReference type="ARBA" id="ARBA00004752"/>
    </source>
</evidence>